<dbReference type="GO" id="GO:0016747">
    <property type="term" value="F:acyltransferase activity, transferring groups other than amino-acyl groups"/>
    <property type="evidence" value="ECO:0000318"/>
    <property type="project" value="GO_Central"/>
</dbReference>
<dbReference type="InterPro" id="IPR000801">
    <property type="entry name" value="Esterase-like"/>
</dbReference>
<dbReference type="HOGENOM" id="CLU_839063_0_0_0"/>
<dbReference type="EC" id="3.2.1.8" evidence="3"/>
<feature type="compositionally biased region" description="Basic residues" evidence="1">
    <location>
        <begin position="42"/>
        <end position="52"/>
    </location>
</feature>
<dbReference type="PANTHER" id="PTHR48098">
    <property type="entry name" value="ENTEROCHELIN ESTERASE-RELATED"/>
    <property type="match status" value="1"/>
</dbReference>
<keyword evidence="2" id="KW-0732">Signal</keyword>
<dbReference type="SUPFAM" id="SSF53474">
    <property type="entry name" value="alpha/beta-Hydrolases"/>
    <property type="match status" value="1"/>
</dbReference>
<evidence type="ECO:0000313" key="4">
    <source>
        <dbReference type="Proteomes" id="UP000001025"/>
    </source>
</evidence>
<dbReference type="STRING" id="243090.RB8823"/>
<evidence type="ECO:0000256" key="2">
    <source>
        <dbReference type="SAM" id="SignalP"/>
    </source>
</evidence>
<dbReference type="EMBL" id="BX294148">
    <property type="protein sequence ID" value="CAD75940.1"/>
    <property type="molecule type" value="Genomic_DNA"/>
</dbReference>
<feature type="chain" id="PRO_5004294188" evidence="2">
    <location>
        <begin position="24"/>
        <end position="331"/>
    </location>
</feature>
<proteinExistence type="predicted"/>
<name>Q7UMH7_RHOBA</name>
<feature type="signal peptide" evidence="2">
    <location>
        <begin position="1"/>
        <end position="23"/>
    </location>
</feature>
<dbReference type="KEGG" id="rba:RB8823"/>
<dbReference type="Gene3D" id="3.40.50.1820">
    <property type="entry name" value="alpha/beta hydrolase"/>
    <property type="match status" value="1"/>
</dbReference>
<keyword evidence="4" id="KW-1185">Reference proteome</keyword>
<sequence length="331" mass="36702">MLMRHVVCLVLSVSLLAGTVSFAGSPQTQSGDKSTSEANKKNASRKTKKKKPAPFAWVNPIPKQREHPSLKHATFQSPSLNCDVGYAILMPPGYSDGDAGKRFPVVYYLHGGRPGSESKSIALVPQMHLAMESGQVPGMIYVFVNGGPVSHYNIPKEPTKQGADVFIKELIPHIDATYRTIADREHRGIEGFSQGGRGTMRLSLRYPDLFCSAAAGGGGYETERKISESGGRESETLVFAEGDNVWDLAREYSKQKSQKVDWMIYVGTKGFNYQNNLEYMAFLKSLEIPFESIVVPEVPHSAMKIYEQRCVDLMRFHAENFGLIDTSIEQE</sequence>
<evidence type="ECO:0000313" key="3">
    <source>
        <dbReference type="EMBL" id="CAD75940.1"/>
    </source>
</evidence>
<dbReference type="GO" id="GO:0031176">
    <property type="term" value="F:endo-1,4-beta-xylanase activity"/>
    <property type="evidence" value="ECO:0007669"/>
    <property type="project" value="UniProtKB-EC"/>
</dbReference>
<dbReference type="eggNOG" id="COG0627">
    <property type="taxonomic scope" value="Bacteria"/>
</dbReference>
<dbReference type="InParanoid" id="Q7UMH7"/>
<organism evidence="3 4">
    <name type="scientific">Rhodopirellula baltica (strain DSM 10527 / NCIMB 13988 / SH1)</name>
    <dbReference type="NCBI Taxonomy" id="243090"/>
    <lineage>
        <taxon>Bacteria</taxon>
        <taxon>Pseudomonadati</taxon>
        <taxon>Planctomycetota</taxon>
        <taxon>Planctomycetia</taxon>
        <taxon>Pirellulales</taxon>
        <taxon>Pirellulaceae</taxon>
        <taxon>Rhodopirellula</taxon>
    </lineage>
</organism>
<reference evidence="3 4" key="1">
    <citation type="journal article" date="2003" name="Proc. Natl. Acad. Sci. U.S.A.">
        <title>Complete genome sequence of the marine planctomycete Pirellula sp. strain 1.</title>
        <authorList>
            <person name="Gloeckner F.O."/>
            <person name="Kube M."/>
            <person name="Bauer M."/>
            <person name="Teeling H."/>
            <person name="Lombardot T."/>
            <person name="Ludwig W."/>
            <person name="Gade D."/>
            <person name="Beck A."/>
            <person name="Borzym K."/>
            <person name="Heitmann K."/>
            <person name="Rabus R."/>
            <person name="Schlesner H."/>
            <person name="Amann R."/>
            <person name="Reinhardt R."/>
        </authorList>
    </citation>
    <scope>NUCLEOTIDE SEQUENCE [LARGE SCALE GENOMIC DNA]</scope>
    <source>
        <strain evidence="4">DSM 10527 / NCIMB 13988 / SH1</strain>
    </source>
</reference>
<dbReference type="PANTHER" id="PTHR48098:SF1">
    <property type="entry name" value="DIACYLGLYCEROL ACYLTRANSFERASE_MYCOLYLTRANSFERASE AG85A"/>
    <property type="match status" value="1"/>
</dbReference>
<dbReference type="Proteomes" id="UP000001025">
    <property type="component" value="Chromosome"/>
</dbReference>
<dbReference type="PATRIC" id="fig|243090.15.peg.4233"/>
<protein>
    <submittedName>
        <fullName evidence="3">Probable endo-1,4-beta-xylanase 1</fullName>
        <ecNumber evidence="3">3.2.1.8</ecNumber>
    </submittedName>
</protein>
<keyword evidence="3" id="KW-0378">Hydrolase</keyword>
<evidence type="ECO:0000256" key="1">
    <source>
        <dbReference type="SAM" id="MobiDB-lite"/>
    </source>
</evidence>
<dbReference type="InterPro" id="IPR050583">
    <property type="entry name" value="Mycobacterial_A85_antigen"/>
</dbReference>
<dbReference type="ESTHER" id="rhoba-q7umh7">
    <property type="family name" value="A85-Feruloyl-Esterase"/>
</dbReference>
<dbReference type="Pfam" id="PF00756">
    <property type="entry name" value="Esterase"/>
    <property type="match status" value="1"/>
</dbReference>
<feature type="compositionally biased region" description="Polar residues" evidence="1">
    <location>
        <begin position="24"/>
        <end position="33"/>
    </location>
</feature>
<dbReference type="EnsemblBacteria" id="CAD75940">
    <property type="protein sequence ID" value="CAD75940"/>
    <property type="gene ID" value="RB8823"/>
</dbReference>
<accession>Q7UMH7</accession>
<dbReference type="InterPro" id="IPR029058">
    <property type="entry name" value="AB_hydrolase_fold"/>
</dbReference>
<feature type="region of interest" description="Disordered" evidence="1">
    <location>
        <begin position="24"/>
        <end position="55"/>
    </location>
</feature>
<dbReference type="AlphaFoldDB" id="Q7UMH7"/>
<gene>
    <name evidence="3" type="primary">xynE</name>
    <name evidence="3" type="ordered locus">RB8823</name>
</gene>
<keyword evidence="3" id="KW-0326">Glycosidase</keyword>
<dbReference type="OrthoDB" id="9777383at2"/>